<keyword evidence="3" id="KW-1185">Reference proteome</keyword>
<proteinExistence type="predicted"/>
<dbReference type="SUPFAM" id="SSF56436">
    <property type="entry name" value="C-type lectin-like"/>
    <property type="match status" value="2"/>
</dbReference>
<gene>
    <name evidence="2" type="ORF">MGAL_10B084202</name>
</gene>
<dbReference type="CDD" id="cd00037">
    <property type="entry name" value="CLECT"/>
    <property type="match status" value="2"/>
</dbReference>
<organism evidence="2 3">
    <name type="scientific">Mytilus galloprovincialis</name>
    <name type="common">Mediterranean mussel</name>
    <dbReference type="NCBI Taxonomy" id="29158"/>
    <lineage>
        <taxon>Eukaryota</taxon>
        <taxon>Metazoa</taxon>
        <taxon>Spiralia</taxon>
        <taxon>Lophotrochozoa</taxon>
        <taxon>Mollusca</taxon>
        <taxon>Bivalvia</taxon>
        <taxon>Autobranchia</taxon>
        <taxon>Pteriomorphia</taxon>
        <taxon>Mytilida</taxon>
        <taxon>Mytiloidea</taxon>
        <taxon>Mytilidae</taxon>
        <taxon>Mytilinae</taxon>
        <taxon>Mytilus</taxon>
    </lineage>
</organism>
<dbReference type="AlphaFoldDB" id="A0A8B6GKK3"/>
<dbReference type="InterPro" id="IPR016186">
    <property type="entry name" value="C-type_lectin-like/link_sf"/>
</dbReference>
<protein>
    <recommendedName>
        <fullName evidence="1">C-type lectin domain-containing protein</fullName>
    </recommendedName>
</protein>
<reference evidence="2" key="1">
    <citation type="submission" date="2018-11" db="EMBL/GenBank/DDBJ databases">
        <authorList>
            <person name="Alioto T."/>
            <person name="Alioto T."/>
        </authorList>
    </citation>
    <scope>NUCLEOTIDE SEQUENCE</scope>
</reference>
<feature type="domain" description="C-type lectin" evidence="1">
    <location>
        <begin position="148"/>
        <end position="265"/>
    </location>
</feature>
<name>A0A8B6GKK3_MYTGA</name>
<dbReference type="EMBL" id="UYJE01008623">
    <property type="protein sequence ID" value="VDI65459.1"/>
    <property type="molecule type" value="Genomic_DNA"/>
</dbReference>
<dbReference type="InterPro" id="IPR016187">
    <property type="entry name" value="CTDL_fold"/>
</dbReference>
<sequence>MCVYTAGWLQYEGQCYFFGLNGATWFDADAACMGMESHLVKIENKWIDNWLWTKRPSAQSYYWIGLTDIENEGNFTWNIDNTVASYTQWASGYGKVSETYDVVALGWKDGWFDYPPSYKYGYICQRDFCQKKNQDIIATTDRTGWLRFGNDCYFFGTNGVDWFTANDDCKQRGSHLAKMYNNTLDEWLMTKKPTAQSYYWIGLTDMTNEGQFRWTIDNTTLTFSNWASTYGTAKGSPDRSDVVAWGWSSGWFDYPATDKYGYVCQSRSCNGAT</sequence>
<dbReference type="Pfam" id="PF00059">
    <property type="entry name" value="Lectin_C"/>
    <property type="match status" value="2"/>
</dbReference>
<accession>A0A8B6GKK3</accession>
<dbReference type="PANTHER" id="PTHR22803">
    <property type="entry name" value="MANNOSE, PHOSPHOLIPASE, LECTIN RECEPTOR RELATED"/>
    <property type="match status" value="1"/>
</dbReference>
<dbReference type="InterPro" id="IPR050111">
    <property type="entry name" value="C-type_lectin/snaclec_domain"/>
</dbReference>
<dbReference type="Gene3D" id="3.10.100.10">
    <property type="entry name" value="Mannose-Binding Protein A, subunit A"/>
    <property type="match status" value="2"/>
</dbReference>
<dbReference type="InterPro" id="IPR001304">
    <property type="entry name" value="C-type_lectin-like"/>
</dbReference>
<evidence type="ECO:0000259" key="1">
    <source>
        <dbReference type="PROSITE" id="PS50041"/>
    </source>
</evidence>
<dbReference type="SMART" id="SM00034">
    <property type="entry name" value="CLECT"/>
    <property type="match status" value="2"/>
</dbReference>
<dbReference type="OrthoDB" id="6082918at2759"/>
<evidence type="ECO:0000313" key="3">
    <source>
        <dbReference type="Proteomes" id="UP000596742"/>
    </source>
</evidence>
<dbReference type="PROSITE" id="PS50041">
    <property type="entry name" value="C_TYPE_LECTIN_2"/>
    <property type="match status" value="2"/>
</dbReference>
<dbReference type="Proteomes" id="UP000596742">
    <property type="component" value="Unassembled WGS sequence"/>
</dbReference>
<evidence type="ECO:0000313" key="2">
    <source>
        <dbReference type="EMBL" id="VDI65459.1"/>
    </source>
</evidence>
<comment type="caution">
    <text evidence="2">The sequence shown here is derived from an EMBL/GenBank/DDBJ whole genome shotgun (WGS) entry which is preliminary data.</text>
</comment>
<feature type="domain" description="C-type lectin" evidence="1">
    <location>
        <begin position="11"/>
        <end position="125"/>
    </location>
</feature>